<evidence type="ECO:0000256" key="3">
    <source>
        <dbReference type="ARBA" id="ARBA00022748"/>
    </source>
</evidence>
<evidence type="ECO:0000313" key="9">
    <source>
        <dbReference type="Proteomes" id="UP000000466"/>
    </source>
</evidence>
<dbReference type="PANTHER" id="PTHR43499">
    <property type="entry name" value="ABC TRANSPORTER I FAMILY MEMBER 1"/>
    <property type="match status" value="1"/>
</dbReference>
<evidence type="ECO:0000256" key="5">
    <source>
        <dbReference type="ARBA" id="ARBA00022967"/>
    </source>
</evidence>
<dbReference type="RefSeq" id="WP_015045458.1">
    <property type="nucleotide sequence ID" value="NC_018868.3"/>
</dbReference>
<name>K4KGG9_SIMAS</name>
<dbReference type="PROSITE" id="PS00211">
    <property type="entry name" value="ABC_TRANSPORTER_1"/>
    <property type="match status" value="1"/>
</dbReference>
<dbReference type="InterPro" id="IPR003439">
    <property type="entry name" value="ABC_transporter-like_ATP-bd"/>
</dbReference>
<protein>
    <submittedName>
        <fullName evidence="8">Cytochrome c biogenesis protein CcmA</fullName>
    </submittedName>
</protein>
<proteinExistence type="predicted"/>
<keyword evidence="6" id="KW-0472">Membrane</keyword>
<dbReference type="GO" id="GO:0017004">
    <property type="term" value="P:cytochrome complex assembly"/>
    <property type="evidence" value="ECO:0007669"/>
    <property type="project" value="UniProtKB-KW"/>
</dbReference>
<dbReference type="PROSITE" id="PS50893">
    <property type="entry name" value="ABC_TRANSPORTER_2"/>
    <property type="match status" value="1"/>
</dbReference>
<keyword evidence="4" id="KW-0067">ATP-binding</keyword>
<evidence type="ECO:0000256" key="6">
    <source>
        <dbReference type="ARBA" id="ARBA00023136"/>
    </source>
</evidence>
<dbReference type="Gene3D" id="3.40.50.300">
    <property type="entry name" value="P-loop containing nucleotide triphosphate hydrolases"/>
    <property type="match status" value="1"/>
</dbReference>
<feature type="domain" description="ABC transporter" evidence="7">
    <location>
        <begin position="6"/>
        <end position="209"/>
    </location>
</feature>
<dbReference type="SUPFAM" id="SSF52540">
    <property type="entry name" value="P-loop containing nucleoside triphosphate hydrolases"/>
    <property type="match status" value="1"/>
</dbReference>
<dbReference type="SMART" id="SM00382">
    <property type="entry name" value="AAA"/>
    <property type="match status" value="1"/>
</dbReference>
<organism evidence="8 9">
    <name type="scientific">Simiduia agarivorans (strain DSM 21679 / JCM 13881 / BCRC 17597 / SA1)</name>
    <dbReference type="NCBI Taxonomy" id="1117647"/>
    <lineage>
        <taxon>Bacteria</taxon>
        <taxon>Pseudomonadati</taxon>
        <taxon>Pseudomonadota</taxon>
        <taxon>Gammaproteobacteria</taxon>
        <taxon>Cellvibrionales</taxon>
        <taxon>Cellvibrionaceae</taxon>
        <taxon>Simiduia</taxon>
    </lineage>
</organism>
<keyword evidence="9" id="KW-1185">Reference proteome</keyword>
<dbReference type="eggNOG" id="COG4133">
    <property type="taxonomic scope" value="Bacteria"/>
</dbReference>
<dbReference type="InterPro" id="IPR027417">
    <property type="entry name" value="P-loop_NTPase"/>
</dbReference>
<keyword evidence="1" id="KW-0813">Transport</keyword>
<evidence type="ECO:0000256" key="4">
    <source>
        <dbReference type="ARBA" id="ARBA00022840"/>
    </source>
</evidence>
<dbReference type="PANTHER" id="PTHR43499:SF1">
    <property type="entry name" value="ABC TRANSPORTER I FAMILY MEMBER 1"/>
    <property type="match status" value="1"/>
</dbReference>
<sequence>MQAPLLSLVNFSCERDNRCLFEGLNARFNEGEIWHIEGPNGVGKTSLLRQITGISRSFGGELRWRGEPVSRARFELASDLLYIGHLPGIKASLSARENLAAYCPGVPDTVLDQALAGVGLFGFEDAPCYRLSAGQMRKVALARLSLSKQTLWVLDEPFTALDVKAVAALEQRFVGHAAAGGCVIMTTHQACQIDGLKTLRLGDYQPGRSA</sequence>
<dbReference type="KEGG" id="saga:M5M_00240"/>
<dbReference type="AlphaFoldDB" id="K4KGG9"/>
<evidence type="ECO:0000256" key="1">
    <source>
        <dbReference type="ARBA" id="ARBA00022448"/>
    </source>
</evidence>
<reference evidence="8 9" key="1">
    <citation type="journal article" date="2013" name="Genome Announc.">
        <title>Complete genome sequence of Simiduia agarivorans SA1(T), a marine bacterium able to degrade a variety of polysaccharides.</title>
        <authorList>
            <person name="Lin S.Y."/>
            <person name="Shieh W.Y."/>
            <person name="Chen J.S."/>
            <person name="Tang S.L."/>
        </authorList>
    </citation>
    <scope>NUCLEOTIDE SEQUENCE [LARGE SCALE GENOMIC DNA]</scope>
    <source>
        <strain evidence="9">DSM 21679 / JCM 13881 / BCRC 17597 / SA1</strain>
    </source>
</reference>
<dbReference type="EMBL" id="CP003746">
    <property type="protein sequence ID" value="AFU97285.1"/>
    <property type="molecule type" value="Genomic_DNA"/>
</dbReference>
<dbReference type="GO" id="GO:0022857">
    <property type="term" value="F:transmembrane transporter activity"/>
    <property type="evidence" value="ECO:0007669"/>
    <property type="project" value="InterPro"/>
</dbReference>
<dbReference type="NCBIfam" id="TIGR01189">
    <property type="entry name" value="ccmA"/>
    <property type="match status" value="1"/>
</dbReference>
<evidence type="ECO:0000256" key="2">
    <source>
        <dbReference type="ARBA" id="ARBA00022741"/>
    </source>
</evidence>
<gene>
    <name evidence="8" type="ordered locus">M5M_00240</name>
</gene>
<dbReference type="Proteomes" id="UP000000466">
    <property type="component" value="Chromosome"/>
</dbReference>
<dbReference type="GO" id="GO:0016887">
    <property type="term" value="F:ATP hydrolysis activity"/>
    <property type="evidence" value="ECO:0007669"/>
    <property type="project" value="InterPro"/>
</dbReference>
<dbReference type="InterPro" id="IPR003593">
    <property type="entry name" value="AAA+_ATPase"/>
</dbReference>
<keyword evidence="3" id="KW-0201">Cytochrome c-type biogenesis</keyword>
<evidence type="ECO:0000259" key="7">
    <source>
        <dbReference type="PROSITE" id="PS50893"/>
    </source>
</evidence>
<dbReference type="HOGENOM" id="CLU_000604_1_2_6"/>
<keyword evidence="2" id="KW-0547">Nucleotide-binding</keyword>
<dbReference type="NCBIfam" id="NF010061">
    <property type="entry name" value="PRK13538.1"/>
    <property type="match status" value="1"/>
</dbReference>
<dbReference type="InterPro" id="IPR017871">
    <property type="entry name" value="ABC_transporter-like_CS"/>
</dbReference>
<dbReference type="GO" id="GO:0005524">
    <property type="term" value="F:ATP binding"/>
    <property type="evidence" value="ECO:0007669"/>
    <property type="project" value="UniProtKB-KW"/>
</dbReference>
<evidence type="ECO:0000313" key="8">
    <source>
        <dbReference type="EMBL" id="AFU97285.1"/>
    </source>
</evidence>
<dbReference type="InterPro" id="IPR005895">
    <property type="entry name" value="ABC_transptr_haem_export_CcmA"/>
</dbReference>
<keyword evidence="5" id="KW-1278">Translocase</keyword>
<dbReference type="STRING" id="1117647.M5M_00240"/>
<dbReference type="Pfam" id="PF00005">
    <property type="entry name" value="ABC_tran"/>
    <property type="match status" value="1"/>
</dbReference>
<accession>K4KGG9</accession>